<dbReference type="EMBL" id="CP102096">
    <property type="protein sequence ID" value="UUM31475.1"/>
    <property type="molecule type" value="Genomic_DNA"/>
</dbReference>
<feature type="domain" description="Alanine racemase N-terminal" evidence="4">
    <location>
        <begin position="10"/>
        <end position="230"/>
    </location>
</feature>
<gene>
    <name evidence="5" type="ORF">NP165_04915</name>
</gene>
<accession>A0ABY5LNZ8</accession>
<dbReference type="InterPro" id="IPR001608">
    <property type="entry name" value="Ala_racemase_N"/>
</dbReference>
<dbReference type="Pfam" id="PF01168">
    <property type="entry name" value="Ala_racemase_N"/>
    <property type="match status" value="1"/>
</dbReference>
<evidence type="ECO:0000313" key="5">
    <source>
        <dbReference type="EMBL" id="UUM31475.1"/>
    </source>
</evidence>
<evidence type="ECO:0000259" key="4">
    <source>
        <dbReference type="Pfam" id="PF01168"/>
    </source>
</evidence>
<dbReference type="Gene3D" id="3.20.20.10">
    <property type="entry name" value="Alanine racemase"/>
    <property type="match status" value="1"/>
</dbReference>
<keyword evidence="6" id="KW-1185">Reference proteome</keyword>
<dbReference type="PANTHER" id="PTHR30511:SF3">
    <property type="entry name" value="LYSINE RACEMASE"/>
    <property type="match status" value="1"/>
</dbReference>
<name>A0ABY5LNZ8_9VIBR</name>
<evidence type="ECO:0000256" key="3">
    <source>
        <dbReference type="ARBA" id="ARBA00023235"/>
    </source>
</evidence>
<reference evidence="5" key="1">
    <citation type="submission" date="2022-07" db="EMBL/GenBank/DDBJ databases">
        <title>Complete genome of Vibrio japonicus strain JCM 31412T and phylogenomic assessment of the Nereis clade of the genus Vibrio.</title>
        <authorList>
            <person name="Shlafstein M.D."/>
            <person name="Emsley S.A."/>
            <person name="Ushijima B."/>
            <person name="Videau P."/>
            <person name="Saw J.H."/>
        </authorList>
    </citation>
    <scope>NUCLEOTIDE SEQUENCE</scope>
    <source>
        <strain evidence="5">JCM 31412</strain>
    </source>
</reference>
<dbReference type="Proteomes" id="UP001058602">
    <property type="component" value="Chromosome 1"/>
</dbReference>
<dbReference type="SUPFAM" id="SSF51419">
    <property type="entry name" value="PLP-binding barrel"/>
    <property type="match status" value="1"/>
</dbReference>
<dbReference type="InterPro" id="IPR029066">
    <property type="entry name" value="PLP-binding_barrel"/>
</dbReference>
<dbReference type="RefSeq" id="WP_257085199.1">
    <property type="nucleotide sequence ID" value="NZ_CP102096.1"/>
</dbReference>
<dbReference type="CDD" id="cd06815">
    <property type="entry name" value="PLPDE_III_AR_like_1"/>
    <property type="match status" value="1"/>
</dbReference>
<evidence type="ECO:0000313" key="6">
    <source>
        <dbReference type="Proteomes" id="UP001058602"/>
    </source>
</evidence>
<dbReference type="PANTHER" id="PTHR30511">
    <property type="entry name" value="ALANINE RACEMASE"/>
    <property type="match status" value="1"/>
</dbReference>
<protein>
    <submittedName>
        <fullName evidence="5">Alanine/ornithine racemase family PLP-dependent enzyme</fullName>
    </submittedName>
</protein>
<dbReference type="InterPro" id="IPR000821">
    <property type="entry name" value="Ala_racemase"/>
</dbReference>
<keyword evidence="3" id="KW-0413">Isomerase</keyword>
<comment type="cofactor">
    <cofactor evidence="1">
        <name>pyridoxal 5'-phosphate</name>
        <dbReference type="ChEBI" id="CHEBI:597326"/>
    </cofactor>
</comment>
<evidence type="ECO:0000256" key="2">
    <source>
        <dbReference type="ARBA" id="ARBA00022898"/>
    </source>
</evidence>
<evidence type="ECO:0000256" key="1">
    <source>
        <dbReference type="ARBA" id="ARBA00001933"/>
    </source>
</evidence>
<keyword evidence="2" id="KW-0663">Pyridoxal phosphate</keyword>
<sequence>MLKLPRIVWDQDKLLHNAAYLDELCRKSEYPINWVPVTKVVSGDTEIIRTLINTGCRFLADSRIENLKSIKEISDSCQTMLLRLPGIHEAEDVVKYADISLVSEIETIKKLQDKACLLGVNHKIIVMIELGDLREGILAENLIKVGQFILKQSNIEWLGIGTNLTCYGGVIPSEEIMLELAAIKQQVERELNHSLEIISGGNSSILPLLMEQKIPKGINQIRLGESLFFGRESAYGKNIPGMYNDVFTLQAEVIEVKEKNSIPRGTLGMNAFGVKPVFIDRGIHKRAIVALGEQDVPVSDLTPLNRSIEIIGSSSDHLILDVTGTNTRVGDVLSFKVNYKSLLYAMTSKYVNKKQTSTEQLVGNNALTY</sequence>
<proteinExistence type="predicted"/>
<organism evidence="5 6">
    <name type="scientific">Vibrio japonicus</name>
    <dbReference type="NCBI Taxonomy" id="1824638"/>
    <lineage>
        <taxon>Bacteria</taxon>
        <taxon>Pseudomonadati</taxon>
        <taxon>Pseudomonadota</taxon>
        <taxon>Gammaproteobacteria</taxon>
        <taxon>Vibrionales</taxon>
        <taxon>Vibrionaceae</taxon>
        <taxon>Vibrio</taxon>
    </lineage>
</organism>